<dbReference type="GO" id="GO:0003351">
    <property type="term" value="P:epithelial cilium movement involved in extracellular fluid movement"/>
    <property type="evidence" value="ECO:0007669"/>
    <property type="project" value="TreeGrafter"/>
</dbReference>
<evidence type="ECO:0000313" key="4">
    <source>
        <dbReference type="Proteomes" id="UP000228934"/>
    </source>
</evidence>
<feature type="non-terminal residue" evidence="3">
    <location>
        <position position="510"/>
    </location>
</feature>
<feature type="compositionally biased region" description="Acidic residues" evidence="2">
    <location>
        <begin position="447"/>
        <end position="468"/>
    </location>
</feature>
<evidence type="ECO:0000256" key="1">
    <source>
        <dbReference type="SAM" id="Coils"/>
    </source>
</evidence>
<evidence type="ECO:0000313" key="3">
    <source>
        <dbReference type="EMBL" id="PIN88334.1"/>
    </source>
</evidence>
<gene>
    <name evidence="3" type="ORF">AB205_0006530</name>
</gene>
<feature type="compositionally biased region" description="Pro residues" evidence="2">
    <location>
        <begin position="373"/>
        <end position="382"/>
    </location>
</feature>
<name>A0A2G9NB70_AQUCT</name>
<feature type="region of interest" description="Disordered" evidence="2">
    <location>
        <begin position="432"/>
        <end position="510"/>
    </location>
</feature>
<organism evidence="3 4">
    <name type="scientific">Aquarana catesbeiana</name>
    <name type="common">American bullfrog</name>
    <name type="synonym">Rana catesbeiana</name>
    <dbReference type="NCBI Taxonomy" id="8400"/>
    <lineage>
        <taxon>Eukaryota</taxon>
        <taxon>Metazoa</taxon>
        <taxon>Chordata</taxon>
        <taxon>Craniata</taxon>
        <taxon>Vertebrata</taxon>
        <taxon>Euteleostomi</taxon>
        <taxon>Amphibia</taxon>
        <taxon>Batrachia</taxon>
        <taxon>Anura</taxon>
        <taxon>Neobatrachia</taxon>
        <taxon>Ranoidea</taxon>
        <taxon>Ranidae</taxon>
        <taxon>Aquarana</taxon>
    </lineage>
</organism>
<dbReference type="Proteomes" id="UP000228934">
    <property type="component" value="Unassembled WGS sequence"/>
</dbReference>
<dbReference type="AlphaFoldDB" id="A0A2G9NB70"/>
<feature type="compositionally biased region" description="Basic and acidic residues" evidence="2">
    <location>
        <begin position="473"/>
        <end position="486"/>
    </location>
</feature>
<feature type="non-terminal residue" evidence="3">
    <location>
        <position position="1"/>
    </location>
</feature>
<feature type="compositionally biased region" description="Polar residues" evidence="2">
    <location>
        <begin position="432"/>
        <end position="446"/>
    </location>
</feature>
<dbReference type="PANTHER" id="PTHR21963">
    <property type="entry name" value="PF6"/>
    <property type="match status" value="1"/>
</dbReference>
<dbReference type="GO" id="GO:0005576">
    <property type="term" value="C:extracellular region"/>
    <property type="evidence" value="ECO:0007669"/>
    <property type="project" value="GOC"/>
</dbReference>
<accession>A0A2G9NB70</accession>
<dbReference type="EMBL" id="KV923450">
    <property type="protein sequence ID" value="PIN88334.1"/>
    <property type="molecule type" value="Genomic_DNA"/>
</dbReference>
<dbReference type="PANTHER" id="PTHR21963:SF1">
    <property type="entry name" value="SPERM-ASSOCIATED ANTIGEN 17"/>
    <property type="match status" value="1"/>
</dbReference>
<dbReference type="GO" id="GO:1990716">
    <property type="term" value="C:axonemal central apparatus"/>
    <property type="evidence" value="ECO:0007669"/>
    <property type="project" value="TreeGrafter"/>
</dbReference>
<keyword evidence="4" id="KW-1185">Reference proteome</keyword>
<evidence type="ECO:0000256" key="2">
    <source>
        <dbReference type="SAM" id="MobiDB-lite"/>
    </source>
</evidence>
<reference evidence="4" key="1">
    <citation type="journal article" date="2017" name="Nat. Commun.">
        <title>The North American bullfrog draft genome provides insight into hormonal regulation of long noncoding RNA.</title>
        <authorList>
            <person name="Hammond S.A."/>
            <person name="Warren R.L."/>
            <person name="Vandervalk B.P."/>
            <person name="Kucuk E."/>
            <person name="Khan H."/>
            <person name="Gibb E.A."/>
            <person name="Pandoh P."/>
            <person name="Kirk H."/>
            <person name="Zhao Y."/>
            <person name="Jones M."/>
            <person name="Mungall A.J."/>
            <person name="Coope R."/>
            <person name="Pleasance S."/>
            <person name="Moore R.A."/>
            <person name="Holt R.A."/>
            <person name="Round J.M."/>
            <person name="Ohora S."/>
            <person name="Walle B.V."/>
            <person name="Veldhoen N."/>
            <person name="Helbing C.C."/>
            <person name="Birol I."/>
        </authorList>
    </citation>
    <scope>NUCLEOTIDE SEQUENCE [LARGE SCALE GENOMIC DNA]</scope>
</reference>
<sequence>EVPQSITKKVKFIRVEKPEFVTIILNCEEHTCYAVSGDGTEILAKPQAEYLVFPPNSGCLSINREGRVLYSPRMGPSRQTPPKAEALPPASYILSHTNNVLCEVMDPEGNLFQVMVDGSTSVVIAGGEAGEEEEKTDSPPATLPQIQPEMYDLHAPRFFIINADGSGSELLRNREVEDYLASCYCDLATAVLQEPTQEVPGVQTITVLQPFSHTSPWLMKKELKNIVPPNLLSRKWDTFPSSERKTPGPPLGIGIWKGLRIGDREVTRVQPPILKCPDVLRIRQLRQYEPINVEVREKLELSLKRYIDKVLKKEEDLQELNIKEPRTEEEKGKAADLLMLVLSLPESREPPPTPSLELIHGDITSLYENAVSPSPPPPPPMAKPQRSVQDWDELRLEIQEKKDNLSAMRNRDIPPYFQSEMAQQFLQNQSPDMDALSNQLPPSSTAWEDEEDTDEEEELALSVEEEESSGSKLDGEERLAECKDGVRPTALSTLPDQETGKGNIMGISGH</sequence>
<proteinExistence type="predicted"/>
<feature type="coiled-coil region" evidence="1">
    <location>
        <begin position="296"/>
        <end position="323"/>
    </location>
</feature>
<keyword evidence="1" id="KW-0175">Coiled coil</keyword>
<dbReference type="InterPro" id="IPR026173">
    <property type="entry name" value="SPAG17"/>
</dbReference>
<dbReference type="OrthoDB" id="10257153at2759"/>
<feature type="region of interest" description="Disordered" evidence="2">
    <location>
        <begin position="368"/>
        <end position="389"/>
    </location>
</feature>
<dbReference type="GO" id="GO:1904158">
    <property type="term" value="P:axonemal central apparatus assembly"/>
    <property type="evidence" value="ECO:0007669"/>
    <property type="project" value="TreeGrafter"/>
</dbReference>
<protein>
    <submittedName>
        <fullName evidence="3">Uncharacterized protein</fullName>
    </submittedName>
</protein>